<dbReference type="AlphaFoldDB" id="B0BYL1"/>
<sequence length="37" mass="4413">MQKKLRKADQTQHKKTFNRQLGFPRTLGKELLQTTNQ</sequence>
<evidence type="ECO:0000256" key="1">
    <source>
        <dbReference type="SAM" id="MobiDB-lite"/>
    </source>
</evidence>
<proteinExistence type="predicted"/>
<keyword evidence="3" id="KW-1185">Reference proteome</keyword>
<evidence type="ECO:0000313" key="3">
    <source>
        <dbReference type="Proteomes" id="UP000000268"/>
    </source>
</evidence>
<evidence type="ECO:0000313" key="2">
    <source>
        <dbReference type="EMBL" id="ABW25896.1"/>
    </source>
</evidence>
<dbReference type="Proteomes" id="UP000000268">
    <property type="component" value="Chromosome"/>
</dbReference>
<name>B0BYL1_ACAM1</name>
<gene>
    <name evidence="2" type="ordered locus">AM1_0852</name>
</gene>
<dbReference type="HOGENOM" id="CLU_3338716_0_0_3"/>
<dbReference type="EMBL" id="CP000828">
    <property type="protein sequence ID" value="ABW25896.1"/>
    <property type="molecule type" value="Genomic_DNA"/>
</dbReference>
<organism evidence="2 3">
    <name type="scientific">Acaryochloris marina (strain MBIC 11017)</name>
    <dbReference type="NCBI Taxonomy" id="329726"/>
    <lineage>
        <taxon>Bacteria</taxon>
        <taxon>Bacillati</taxon>
        <taxon>Cyanobacteriota</taxon>
        <taxon>Cyanophyceae</taxon>
        <taxon>Acaryochloridales</taxon>
        <taxon>Acaryochloridaceae</taxon>
        <taxon>Acaryochloris</taxon>
    </lineage>
</organism>
<reference evidence="2 3" key="1">
    <citation type="journal article" date="2008" name="Proc. Natl. Acad. Sci. U.S.A.">
        <title>Niche adaptation and genome expansion in the chlorophyll d-producing cyanobacterium Acaryochloris marina.</title>
        <authorList>
            <person name="Swingley W.D."/>
            <person name="Chen M."/>
            <person name="Cheung P.C."/>
            <person name="Conrad A.L."/>
            <person name="Dejesa L.C."/>
            <person name="Hao J."/>
            <person name="Honchak B.M."/>
            <person name="Karbach L.E."/>
            <person name="Kurdoglu A."/>
            <person name="Lahiri S."/>
            <person name="Mastrian S.D."/>
            <person name="Miyashita H."/>
            <person name="Page L."/>
            <person name="Ramakrishna P."/>
            <person name="Satoh S."/>
            <person name="Sattley W.M."/>
            <person name="Shimada Y."/>
            <person name="Taylor H.L."/>
            <person name="Tomo T."/>
            <person name="Tsuchiya T."/>
            <person name="Wang Z.T."/>
            <person name="Raymond J."/>
            <person name="Mimuro M."/>
            <person name="Blankenship R.E."/>
            <person name="Touchman J.W."/>
        </authorList>
    </citation>
    <scope>NUCLEOTIDE SEQUENCE [LARGE SCALE GENOMIC DNA]</scope>
    <source>
        <strain evidence="3">MBIC 11017</strain>
    </source>
</reference>
<dbReference type="KEGG" id="amr:AM1_0852"/>
<protein>
    <submittedName>
        <fullName evidence="2">Uncharacterized protein</fullName>
    </submittedName>
</protein>
<accession>B0BYL1</accession>
<feature type="region of interest" description="Disordered" evidence="1">
    <location>
        <begin position="1"/>
        <end position="37"/>
    </location>
</feature>